<dbReference type="InterPro" id="IPR040905">
    <property type="entry name" value="SS_DBP_Pseudomonas"/>
</dbReference>
<gene>
    <name evidence="2" type="ORF">SAMN05444065_1644</name>
</gene>
<dbReference type="EMBL" id="FOVV01000064">
    <property type="protein sequence ID" value="SFO61777.1"/>
    <property type="molecule type" value="Genomic_DNA"/>
</dbReference>
<name>A0AB38C292_PSESX</name>
<protein>
    <recommendedName>
        <fullName evidence="4">Single-stranded DNA-binding protein</fullName>
    </recommendedName>
</protein>
<evidence type="ECO:0000313" key="2">
    <source>
        <dbReference type="EMBL" id="SFO61777.1"/>
    </source>
</evidence>
<proteinExistence type="predicted"/>
<dbReference type="AlphaFoldDB" id="A0AB38C292"/>
<dbReference type="InterPro" id="IPR012340">
    <property type="entry name" value="NA-bd_OB-fold"/>
</dbReference>
<feature type="region of interest" description="Disordered" evidence="1">
    <location>
        <begin position="73"/>
        <end position="103"/>
    </location>
</feature>
<dbReference type="Pfam" id="PF17878">
    <property type="entry name" value="ssDBP"/>
    <property type="match status" value="1"/>
</dbReference>
<evidence type="ECO:0000256" key="1">
    <source>
        <dbReference type="SAM" id="MobiDB-lite"/>
    </source>
</evidence>
<dbReference type="Proteomes" id="UP000183083">
    <property type="component" value="Unassembled WGS sequence"/>
</dbReference>
<comment type="caution">
    <text evidence="2">The sequence shown here is derived from an EMBL/GenBank/DDBJ whole genome shotgun (WGS) entry which is preliminary data.</text>
</comment>
<dbReference type="RefSeq" id="WP_074910763.1">
    <property type="nucleotide sequence ID" value="NZ_FOVV01000064.1"/>
</dbReference>
<evidence type="ECO:0000313" key="3">
    <source>
        <dbReference type="Proteomes" id="UP000183083"/>
    </source>
</evidence>
<reference evidence="2 3" key="1">
    <citation type="submission" date="2016-10" db="EMBL/GenBank/DDBJ databases">
        <authorList>
            <person name="Varghese N."/>
            <person name="Submissions S."/>
        </authorList>
    </citation>
    <scope>NUCLEOTIDE SEQUENCE [LARGE SCALE GENOMIC DNA]</scope>
    <source>
        <strain evidence="2 3">BS0292</strain>
    </source>
</reference>
<sequence>MSTPLVMLVEVTGDITRRGNAAKSGKPYALYKAFVHLPGYPYPQEGSFYAEGDSNVPQPGTYECDYSFTMKDGRPVLSDIDPRQGRRKNIPPLSAAMNPQKAG</sequence>
<dbReference type="SUPFAM" id="SSF50249">
    <property type="entry name" value="Nucleic acid-binding proteins"/>
    <property type="match status" value="1"/>
</dbReference>
<organism evidence="2 3">
    <name type="scientific">Pseudomonas syringae</name>
    <dbReference type="NCBI Taxonomy" id="317"/>
    <lineage>
        <taxon>Bacteria</taxon>
        <taxon>Pseudomonadati</taxon>
        <taxon>Pseudomonadota</taxon>
        <taxon>Gammaproteobacteria</taxon>
        <taxon>Pseudomonadales</taxon>
        <taxon>Pseudomonadaceae</taxon>
        <taxon>Pseudomonas</taxon>
    </lineage>
</organism>
<accession>A0AB38C292</accession>
<dbReference type="Gene3D" id="2.40.50.140">
    <property type="entry name" value="Nucleic acid-binding proteins"/>
    <property type="match status" value="1"/>
</dbReference>
<evidence type="ECO:0008006" key="4">
    <source>
        <dbReference type="Google" id="ProtNLM"/>
    </source>
</evidence>